<name>D3B8J2_HETP5</name>
<proteinExistence type="predicted"/>
<sequence length="561" mass="60389">MFATLVSMADFAIMDFEKDVFGNVVKESFYGEWYLSGNTFTTTINQTTQISISMTFSQYPQLYSFAGLLIPFGNGTVALEVGVSNWTFSSALNSLNVNFNQYSLWSDTYDTCLGTSVPTKYSTMFNGSMLPNTLMETPEAYLFIETINAGVVDGRVVQYGITQTNNQTWSLVIPFFINNSQSLIMAAGYEKYRDCGSTTASLTTTTTTSSSSAITGMITSLPITSSPTTLPVTSYTTYSTTVQPTTTFTTYYPTTTTSTGGSGEPSNNVTTSTTTSSDDYSTTTITTTFRQDNDLTVITETKTVSDSSMTETTTVTSVLRRYGPSTVTTTITATIGSQTTTNTIVERRNLRLNINQDNFEIIDDGIAEPSSSSTIQILSLSSIVSFIVILLLWAMFGILSTLFNVSFAVLVRCGIGFCETEPGQCRKYNGCVNNRGCVYSDKVCTTPDVCSVSTGCNATIDQCIFAPTVCDDSIACTDNSCDPVNGCTYTPNNSLCEDNNPCTINVCTSTGCQTTQVSCPPAKFLDLLGLGLLCYPQICSASTGGCIRDPNAAPLPNLLCL</sequence>
<keyword evidence="2" id="KW-0812">Transmembrane</keyword>
<keyword evidence="2" id="KW-1133">Transmembrane helix</keyword>
<feature type="region of interest" description="Disordered" evidence="1">
    <location>
        <begin position="256"/>
        <end position="277"/>
    </location>
</feature>
<reference evidence="3 4" key="1">
    <citation type="journal article" date="2011" name="Genome Res.">
        <title>Phylogeny-wide analysis of social amoeba genomes highlights ancient origins for complex intercellular communication.</title>
        <authorList>
            <person name="Heidel A.J."/>
            <person name="Lawal H.M."/>
            <person name="Felder M."/>
            <person name="Schilde C."/>
            <person name="Helps N.R."/>
            <person name="Tunggal B."/>
            <person name="Rivero F."/>
            <person name="John U."/>
            <person name="Schleicher M."/>
            <person name="Eichinger L."/>
            <person name="Platzer M."/>
            <person name="Noegel A.A."/>
            <person name="Schaap P."/>
            <person name="Gloeckner G."/>
        </authorList>
    </citation>
    <scope>NUCLEOTIDE SEQUENCE [LARGE SCALE GENOMIC DNA]</scope>
    <source>
        <strain evidence="4">ATCC 26659 / Pp 5 / PN500</strain>
    </source>
</reference>
<evidence type="ECO:0000313" key="4">
    <source>
        <dbReference type="Proteomes" id="UP000001396"/>
    </source>
</evidence>
<gene>
    <name evidence="3" type="ORF">PPL_04785</name>
</gene>
<dbReference type="EMBL" id="ADBJ01000020">
    <property type="protein sequence ID" value="EFA82360.1"/>
    <property type="molecule type" value="Genomic_DNA"/>
</dbReference>
<evidence type="ECO:0000256" key="2">
    <source>
        <dbReference type="SAM" id="Phobius"/>
    </source>
</evidence>
<evidence type="ECO:0000256" key="1">
    <source>
        <dbReference type="SAM" id="MobiDB-lite"/>
    </source>
</evidence>
<dbReference type="RefSeq" id="XP_020434477.1">
    <property type="nucleotide sequence ID" value="XM_020575682.1"/>
</dbReference>
<keyword evidence="2" id="KW-0472">Membrane</keyword>
<evidence type="ECO:0000313" key="3">
    <source>
        <dbReference type="EMBL" id="EFA82360.1"/>
    </source>
</evidence>
<organism evidence="3 4">
    <name type="scientific">Heterostelium pallidum (strain ATCC 26659 / Pp 5 / PN500)</name>
    <name type="common">Cellular slime mold</name>
    <name type="synonym">Polysphondylium pallidum</name>
    <dbReference type="NCBI Taxonomy" id="670386"/>
    <lineage>
        <taxon>Eukaryota</taxon>
        <taxon>Amoebozoa</taxon>
        <taxon>Evosea</taxon>
        <taxon>Eumycetozoa</taxon>
        <taxon>Dictyostelia</taxon>
        <taxon>Acytosteliales</taxon>
        <taxon>Acytosteliaceae</taxon>
        <taxon>Heterostelium</taxon>
    </lineage>
</organism>
<protein>
    <submittedName>
        <fullName evidence="3">Uncharacterized protein</fullName>
    </submittedName>
</protein>
<accession>D3B8J2</accession>
<dbReference type="AlphaFoldDB" id="D3B8J2"/>
<dbReference type="Proteomes" id="UP000001396">
    <property type="component" value="Unassembled WGS sequence"/>
</dbReference>
<feature type="transmembrane region" description="Helical" evidence="2">
    <location>
        <begin position="377"/>
        <end position="403"/>
    </location>
</feature>
<comment type="caution">
    <text evidence="3">The sequence shown here is derived from an EMBL/GenBank/DDBJ whole genome shotgun (WGS) entry which is preliminary data.</text>
</comment>
<dbReference type="InParanoid" id="D3B8J2"/>
<dbReference type="GeneID" id="31360272"/>
<keyword evidence="4" id="KW-1185">Reference proteome</keyword>